<name>A0A314YL98_PRUYE</name>
<dbReference type="Proteomes" id="UP000250321">
    <property type="component" value="Unassembled WGS sequence"/>
</dbReference>
<organism evidence="1 2">
    <name type="scientific">Prunus yedoensis var. nudiflora</name>
    <dbReference type="NCBI Taxonomy" id="2094558"/>
    <lineage>
        <taxon>Eukaryota</taxon>
        <taxon>Viridiplantae</taxon>
        <taxon>Streptophyta</taxon>
        <taxon>Embryophyta</taxon>
        <taxon>Tracheophyta</taxon>
        <taxon>Spermatophyta</taxon>
        <taxon>Magnoliopsida</taxon>
        <taxon>eudicotyledons</taxon>
        <taxon>Gunneridae</taxon>
        <taxon>Pentapetalae</taxon>
        <taxon>rosids</taxon>
        <taxon>fabids</taxon>
        <taxon>Rosales</taxon>
        <taxon>Rosaceae</taxon>
        <taxon>Amygdaloideae</taxon>
        <taxon>Amygdaleae</taxon>
        <taxon>Prunus</taxon>
    </lineage>
</organism>
<dbReference type="InterPro" id="IPR029063">
    <property type="entry name" value="SAM-dependent_MTases_sf"/>
</dbReference>
<evidence type="ECO:0000313" key="2">
    <source>
        <dbReference type="Proteomes" id="UP000250321"/>
    </source>
</evidence>
<proteinExistence type="predicted"/>
<gene>
    <name evidence="1" type="ORF">Pyn_27927</name>
</gene>
<dbReference type="EMBL" id="PJQY01000915">
    <property type="protein sequence ID" value="PQQ06960.1"/>
    <property type="molecule type" value="Genomic_DNA"/>
</dbReference>
<accession>A0A314YL98</accession>
<keyword evidence="2" id="KW-1185">Reference proteome</keyword>
<dbReference type="GO" id="GO:0008168">
    <property type="term" value="F:methyltransferase activity"/>
    <property type="evidence" value="ECO:0007669"/>
    <property type="project" value="UniProtKB-KW"/>
</dbReference>
<evidence type="ECO:0000313" key="1">
    <source>
        <dbReference type="EMBL" id="PQQ06960.1"/>
    </source>
</evidence>
<protein>
    <submittedName>
        <fullName evidence="1">Methyltransferase-like protein 13</fullName>
    </submittedName>
</protein>
<comment type="caution">
    <text evidence="1">The sequence shown here is derived from an EMBL/GenBank/DDBJ whole genome shotgun (WGS) entry which is preliminary data.</text>
</comment>
<dbReference type="AlphaFoldDB" id="A0A314YL98"/>
<keyword evidence="1" id="KW-0808">Transferase</keyword>
<dbReference type="GO" id="GO:0032259">
    <property type="term" value="P:methylation"/>
    <property type="evidence" value="ECO:0007669"/>
    <property type="project" value="UniProtKB-KW"/>
</dbReference>
<keyword evidence="1" id="KW-0489">Methyltransferase</keyword>
<sequence length="77" mass="8478">MVVEDVEIDSGGEASKREFRRRLRFKRMPNLVQTEGRIRSGFRPKALCLGVGGGALLGFLKAELGFQVVGVEADKEV</sequence>
<dbReference type="Gene3D" id="3.40.50.150">
    <property type="entry name" value="Vaccinia Virus protein VP39"/>
    <property type="match status" value="1"/>
</dbReference>
<reference evidence="1 2" key="1">
    <citation type="submission" date="2018-02" db="EMBL/GenBank/DDBJ databases">
        <title>Draft genome of wild Prunus yedoensis var. nudiflora.</title>
        <authorList>
            <person name="Baek S."/>
            <person name="Kim J.-H."/>
            <person name="Choi K."/>
            <person name="Kim G.-B."/>
            <person name="Cho A."/>
            <person name="Jang H."/>
            <person name="Shin C.-H."/>
            <person name="Yu H.-J."/>
            <person name="Mun J.-H."/>
        </authorList>
    </citation>
    <scope>NUCLEOTIDE SEQUENCE [LARGE SCALE GENOMIC DNA]</scope>
    <source>
        <strain evidence="2">cv. Jeju island</strain>
        <tissue evidence="1">Leaf</tissue>
    </source>
</reference>
<dbReference type="STRING" id="2094558.A0A314YL98"/>